<dbReference type="RefSeq" id="WP_169886783.1">
    <property type="nucleotide sequence ID" value="NZ_JAAQWG010000144.1"/>
</dbReference>
<protein>
    <submittedName>
        <fullName evidence="2">Uncharacterized protein</fullName>
    </submittedName>
</protein>
<accession>A0A7Y1FCZ7</accession>
<evidence type="ECO:0000313" key="2">
    <source>
        <dbReference type="EMBL" id="NMY13851.1"/>
    </source>
</evidence>
<dbReference type="Proteomes" id="UP000537729">
    <property type="component" value="Unassembled WGS sequence"/>
</dbReference>
<comment type="caution">
    <text evidence="2">The sequence shown here is derived from an EMBL/GenBank/DDBJ whole genome shotgun (WGS) entry which is preliminary data.</text>
</comment>
<evidence type="ECO:0000256" key="1">
    <source>
        <dbReference type="SAM" id="MobiDB-lite"/>
    </source>
</evidence>
<dbReference type="EMBL" id="JAAQWG010000144">
    <property type="protein sequence ID" value="NMY13851.1"/>
    <property type="molecule type" value="Genomic_DNA"/>
</dbReference>
<dbReference type="AlphaFoldDB" id="A0A7Y1FCZ7"/>
<proteinExistence type="predicted"/>
<organism evidence="2 3">
    <name type="scientific">Pseudomonas veronii</name>
    <dbReference type="NCBI Taxonomy" id="76761"/>
    <lineage>
        <taxon>Bacteria</taxon>
        <taxon>Pseudomonadati</taxon>
        <taxon>Pseudomonadota</taxon>
        <taxon>Gammaproteobacteria</taxon>
        <taxon>Pseudomonadales</taxon>
        <taxon>Pseudomonadaceae</taxon>
        <taxon>Pseudomonas</taxon>
    </lineage>
</organism>
<name>A0A7Y1FCZ7_PSEVE</name>
<gene>
    <name evidence="2" type="ORF">HBO38_36775</name>
</gene>
<sequence>MKLDKLKNLPPEINECIKSHTKQHTRNVDNILPIHIATKKRGRPPRTWESDEAKAIARREAKAQWARDARGAGKLKEPKERVAARQAQWRKRNADRDE</sequence>
<feature type="compositionally biased region" description="Basic and acidic residues" evidence="1">
    <location>
        <begin position="59"/>
        <end position="83"/>
    </location>
</feature>
<reference evidence="2 3" key="1">
    <citation type="journal article" date="2020" name="Front. Microbiol.">
        <title>Genetic Organization of the aprX-lipA2 Operon Affects the Proteolytic Potential of Pseudomonas Species in Milk.</title>
        <authorList>
            <person name="Maier C."/>
            <person name="Huptas C."/>
            <person name="von Neubeck M."/>
            <person name="Scherer S."/>
            <person name="Wenning M."/>
            <person name="Lucking G."/>
        </authorList>
    </citation>
    <scope>NUCLEOTIDE SEQUENCE [LARGE SCALE GENOMIC DNA]</scope>
    <source>
        <strain evidence="2 3">DSM 16272</strain>
    </source>
</reference>
<evidence type="ECO:0000313" key="3">
    <source>
        <dbReference type="Proteomes" id="UP000537729"/>
    </source>
</evidence>
<feature type="region of interest" description="Disordered" evidence="1">
    <location>
        <begin position="59"/>
        <end position="98"/>
    </location>
</feature>